<evidence type="ECO:0000256" key="1">
    <source>
        <dbReference type="ARBA" id="ARBA00001971"/>
    </source>
</evidence>
<evidence type="ECO:0000256" key="6">
    <source>
        <dbReference type="ARBA" id="ARBA00023004"/>
    </source>
</evidence>
<dbReference type="Proteomes" id="UP000664132">
    <property type="component" value="Unassembled WGS sequence"/>
</dbReference>
<keyword evidence="5 9" id="KW-0560">Oxidoreductase</keyword>
<name>A0A8H7T2Y3_9HELO</name>
<reference evidence="10" key="1">
    <citation type="submission" date="2021-02" db="EMBL/GenBank/DDBJ databases">
        <title>Genome sequence Cadophora malorum strain M34.</title>
        <authorList>
            <person name="Stefanovic E."/>
            <person name="Vu D."/>
            <person name="Scully C."/>
            <person name="Dijksterhuis J."/>
            <person name="Roader J."/>
            <person name="Houbraken J."/>
        </authorList>
    </citation>
    <scope>NUCLEOTIDE SEQUENCE</scope>
    <source>
        <strain evidence="10">M34</strain>
    </source>
</reference>
<evidence type="ECO:0000313" key="10">
    <source>
        <dbReference type="EMBL" id="KAG4412509.1"/>
    </source>
</evidence>
<keyword evidence="3 8" id="KW-0349">Heme</keyword>
<dbReference type="OrthoDB" id="1844152at2759"/>
<keyword evidence="4 8" id="KW-0479">Metal-binding</keyword>
<evidence type="ECO:0000256" key="8">
    <source>
        <dbReference type="PIRSR" id="PIRSR602403-1"/>
    </source>
</evidence>
<protein>
    <recommendedName>
        <fullName evidence="12">Cytochrome P450 monooxygenase</fullName>
    </recommendedName>
</protein>
<dbReference type="Gene3D" id="1.10.630.10">
    <property type="entry name" value="Cytochrome P450"/>
    <property type="match status" value="1"/>
</dbReference>
<dbReference type="GO" id="GO:0005506">
    <property type="term" value="F:iron ion binding"/>
    <property type="evidence" value="ECO:0007669"/>
    <property type="project" value="InterPro"/>
</dbReference>
<comment type="caution">
    <text evidence="10">The sequence shown here is derived from an EMBL/GenBank/DDBJ whole genome shotgun (WGS) entry which is preliminary data.</text>
</comment>
<comment type="similarity">
    <text evidence="2 9">Belongs to the cytochrome P450 family.</text>
</comment>
<dbReference type="InterPro" id="IPR001128">
    <property type="entry name" value="Cyt_P450"/>
</dbReference>
<dbReference type="InterPro" id="IPR036396">
    <property type="entry name" value="Cyt_P450_sf"/>
</dbReference>
<comment type="cofactor">
    <cofactor evidence="1 8">
        <name>heme</name>
        <dbReference type="ChEBI" id="CHEBI:30413"/>
    </cofactor>
</comment>
<evidence type="ECO:0000256" key="7">
    <source>
        <dbReference type="ARBA" id="ARBA00023033"/>
    </source>
</evidence>
<dbReference type="CDD" id="cd11041">
    <property type="entry name" value="CYP503A1-like"/>
    <property type="match status" value="1"/>
</dbReference>
<evidence type="ECO:0000256" key="2">
    <source>
        <dbReference type="ARBA" id="ARBA00010617"/>
    </source>
</evidence>
<keyword evidence="11" id="KW-1185">Reference proteome</keyword>
<evidence type="ECO:0000256" key="5">
    <source>
        <dbReference type="ARBA" id="ARBA00023002"/>
    </source>
</evidence>
<gene>
    <name evidence="10" type="ORF">IFR04_014365</name>
</gene>
<evidence type="ECO:0000256" key="9">
    <source>
        <dbReference type="RuleBase" id="RU000461"/>
    </source>
</evidence>
<evidence type="ECO:0008006" key="12">
    <source>
        <dbReference type="Google" id="ProtNLM"/>
    </source>
</evidence>
<dbReference type="PANTHER" id="PTHR46206">
    <property type="entry name" value="CYTOCHROME P450"/>
    <property type="match status" value="1"/>
</dbReference>
<evidence type="ECO:0000256" key="4">
    <source>
        <dbReference type="ARBA" id="ARBA00022723"/>
    </source>
</evidence>
<organism evidence="10 11">
    <name type="scientific">Cadophora malorum</name>
    <dbReference type="NCBI Taxonomy" id="108018"/>
    <lineage>
        <taxon>Eukaryota</taxon>
        <taxon>Fungi</taxon>
        <taxon>Dikarya</taxon>
        <taxon>Ascomycota</taxon>
        <taxon>Pezizomycotina</taxon>
        <taxon>Leotiomycetes</taxon>
        <taxon>Helotiales</taxon>
        <taxon>Ploettnerulaceae</taxon>
        <taxon>Cadophora</taxon>
    </lineage>
</organism>
<dbReference type="PANTHER" id="PTHR46206:SF2">
    <property type="entry name" value="CYTOCHROME P450 MONOOXYGENASE AUSG-RELATED"/>
    <property type="match status" value="1"/>
</dbReference>
<sequence>MLAIMETNGLASIASKLILGIFAVVACSLASRLFNALRINRIISRYPLANEKWDAAGQKYFTEKADAILADAVAQNKGRPFRLNIKSRARLIIPVKYIEEIKNEKNLDFHASVGKEFFAGYPGFDAFSTSVNQTIFQDAVRTQLTQALALTVEPLGKEAPNTLNLVYGSAPEWKETILTPSILKCVGRLTALIFLGEKFMNNEEWQRISIMYTVDAFMAAQVLNSFPAVVRPIVHWFLPQCRKIREEVKLARALITPEVDRRRKELAENAGKPRRKVLDSVDWFTAAAKGQEFDYANAELSLAMASIHTTTNTLGFAICDLLENPEYIPLLREEIKQVIEEDGKWEKSTLFKMKLMDSVLKESMRLHPHSLVNMPRQATADVKISDGITIPKDAYMMVGPVLMTDPAVYPNVDKFDGHRFLKMRNAPGAENKHQFVTTTPECTVFGYGSHSCPGRFFASNELKLLLAHMLLYYDWKLPEGQTKVQHIINGISRSPNSRQKVLFKSRTPEIVIDYSE</sequence>
<keyword evidence="6 8" id="KW-0408">Iron</keyword>
<dbReference type="SUPFAM" id="SSF48264">
    <property type="entry name" value="Cytochrome P450"/>
    <property type="match status" value="1"/>
</dbReference>
<keyword evidence="7 9" id="KW-0503">Monooxygenase</keyword>
<feature type="binding site" description="axial binding residue" evidence="8">
    <location>
        <position position="452"/>
    </location>
    <ligand>
        <name>heme</name>
        <dbReference type="ChEBI" id="CHEBI:30413"/>
    </ligand>
    <ligandPart>
        <name>Fe</name>
        <dbReference type="ChEBI" id="CHEBI:18248"/>
    </ligandPart>
</feature>
<accession>A0A8H7T2Y3</accession>
<dbReference type="Pfam" id="PF00067">
    <property type="entry name" value="p450"/>
    <property type="match status" value="1"/>
</dbReference>
<dbReference type="InterPro" id="IPR017972">
    <property type="entry name" value="Cyt_P450_CS"/>
</dbReference>
<dbReference type="PRINTS" id="PR00385">
    <property type="entry name" value="P450"/>
</dbReference>
<proteinExistence type="inferred from homology"/>
<dbReference type="GO" id="GO:0004497">
    <property type="term" value="F:monooxygenase activity"/>
    <property type="evidence" value="ECO:0007669"/>
    <property type="project" value="UniProtKB-KW"/>
</dbReference>
<dbReference type="GO" id="GO:0020037">
    <property type="term" value="F:heme binding"/>
    <property type="evidence" value="ECO:0007669"/>
    <property type="project" value="InterPro"/>
</dbReference>
<dbReference type="PROSITE" id="PS00086">
    <property type="entry name" value="CYTOCHROME_P450"/>
    <property type="match status" value="1"/>
</dbReference>
<dbReference type="EMBL" id="JAFJYH010000374">
    <property type="protein sequence ID" value="KAG4412509.1"/>
    <property type="molecule type" value="Genomic_DNA"/>
</dbReference>
<evidence type="ECO:0000256" key="3">
    <source>
        <dbReference type="ARBA" id="ARBA00022617"/>
    </source>
</evidence>
<dbReference type="GO" id="GO:0016705">
    <property type="term" value="F:oxidoreductase activity, acting on paired donors, with incorporation or reduction of molecular oxygen"/>
    <property type="evidence" value="ECO:0007669"/>
    <property type="project" value="InterPro"/>
</dbReference>
<evidence type="ECO:0000313" key="11">
    <source>
        <dbReference type="Proteomes" id="UP000664132"/>
    </source>
</evidence>
<dbReference type="InterPro" id="IPR002403">
    <property type="entry name" value="Cyt_P450_E_grp-IV"/>
</dbReference>
<dbReference type="AlphaFoldDB" id="A0A8H7T2Y3"/>
<dbReference type="PRINTS" id="PR00465">
    <property type="entry name" value="EP450IV"/>
</dbReference>